<dbReference type="InterPro" id="IPR050469">
    <property type="entry name" value="Diguanylate_Cyclase"/>
</dbReference>
<dbReference type="Gene3D" id="1.25.40.10">
    <property type="entry name" value="Tetratricopeptide repeat domain"/>
    <property type="match status" value="1"/>
</dbReference>
<dbReference type="GO" id="GO:0043709">
    <property type="term" value="P:cell adhesion involved in single-species biofilm formation"/>
    <property type="evidence" value="ECO:0007669"/>
    <property type="project" value="TreeGrafter"/>
</dbReference>
<sequence>MLTVKLFKSKIRTTINFCFGIIILLTFFLQNALSAPSNNINVLLEAADKTRSSNPVEYSVLLDKLKPLQKMMSLQQSDYFDYLTAYQLIYKGKAKQATTKLLSLLSSKAHVSIKFRARLTLVNIFGIEQNWSEGLLHLSKALKELSNTAIKKETKEEGLAIAAIFYNQIGQYDLSLNYANKLTLSSANTRSLCIAAMSSVESRLHLNKLEDETTDIEDAITLCKNEPIAANFIRSNRAKFDIAKNHHFKVIKSLSPQIEQVESTRYPRLIVEIYAALAQAYLMQDNLKKATEFSLKTIKTGESIKTTQAVVLAYKLLYQITLQQKEYRQALNYHEQHAKLDKANLDEIQAKHLAFQLAQHKSFEQKSKIRLLKEKNALLISKQALAKAKVANVQMFIAILTVTIALLMLWGGRLWKSHKRVKELAEYDALTGIYNRGHFTQVTKIALKYCKSAQQDLSVIMFDLDHFKLVNDNFGHACGDWALKETIKACQNIGRKNDIFARLGGEEFCLVLPSCNINAAMLRAEACRAAIEAIITEESGCDFSITASFGVTDVKRSGFDLDKLLADSDGAAYASKHAGRNRVTIFQVPGAETDKA</sequence>
<dbReference type="FunFam" id="3.30.70.270:FF:000001">
    <property type="entry name" value="Diguanylate cyclase domain protein"/>
    <property type="match status" value="1"/>
</dbReference>
<dbReference type="Pfam" id="PF00990">
    <property type="entry name" value="GGDEF"/>
    <property type="match status" value="1"/>
</dbReference>
<dbReference type="Gene3D" id="3.30.70.270">
    <property type="match status" value="1"/>
</dbReference>
<evidence type="ECO:0000313" key="7">
    <source>
        <dbReference type="Proteomes" id="UP000029868"/>
    </source>
</evidence>
<dbReference type="PATRIC" id="fig|28229.3.peg.3778"/>
<accession>A0A099KJE2</accession>
<dbReference type="InterPro" id="IPR011990">
    <property type="entry name" value="TPR-like_helical_dom_sf"/>
</dbReference>
<evidence type="ECO:0000259" key="5">
    <source>
        <dbReference type="PROSITE" id="PS50887"/>
    </source>
</evidence>
<evidence type="ECO:0000256" key="1">
    <source>
        <dbReference type="ARBA" id="ARBA00001946"/>
    </source>
</evidence>
<dbReference type="PROSITE" id="PS50887">
    <property type="entry name" value="GGDEF"/>
    <property type="match status" value="1"/>
</dbReference>
<evidence type="ECO:0000313" key="6">
    <source>
        <dbReference type="EMBL" id="KGJ89693.1"/>
    </source>
</evidence>
<name>A0A099KJE2_COLPS</name>
<dbReference type="EC" id="2.7.7.65" evidence="2"/>
<reference evidence="6 7" key="1">
    <citation type="submission" date="2014-08" db="EMBL/GenBank/DDBJ databases">
        <title>Genomic and Phenotypic Diversity of Colwellia psychrerythraea strains from Disparate Marine Basins.</title>
        <authorList>
            <person name="Techtmann S.M."/>
            <person name="Stelling S.C."/>
            <person name="Utturkar S.M."/>
            <person name="Alshibli N."/>
            <person name="Harris A."/>
            <person name="Brown S.D."/>
            <person name="Hazen T.C."/>
        </authorList>
    </citation>
    <scope>NUCLEOTIDE SEQUENCE [LARGE SCALE GENOMIC DNA]</scope>
    <source>
        <strain evidence="6 7">GAB14E</strain>
    </source>
</reference>
<dbReference type="SUPFAM" id="SSF48452">
    <property type="entry name" value="TPR-like"/>
    <property type="match status" value="1"/>
</dbReference>
<dbReference type="PANTHER" id="PTHR45138">
    <property type="entry name" value="REGULATORY COMPONENTS OF SENSORY TRANSDUCTION SYSTEM"/>
    <property type="match status" value="1"/>
</dbReference>
<gene>
    <name evidence="6" type="ORF">GAB14E_3854</name>
</gene>
<comment type="caution">
    <text evidence="6">The sequence shown here is derived from an EMBL/GenBank/DDBJ whole genome shotgun (WGS) entry which is preliminary data.</text>
</comment>
<dbReference type="CDD" id="cd01949">
    <property type="entry name" value="GGDEF"/>
    <property type="match status" value="1"/>
</dbReference>
<dbReference type="PANTHER" id="PTHR45138:SF9">
    <property type="entry name" value="DIGUANYLATE CYCLASE DGCM-RELATED"/>
    <property type="match status" value="1"/>
</dbReference>
<dbReference type="GO" id="GO:0052621">
    <property type="term" value="F:diguanylate cyclase activity"/>
    <property type="evidence" value="ECO:0007669"/>
    <property type="project" value="UniProtKB-EC"/>
</dbReference>
<dbReference type="SUPFAM" id="SSF55073">
    <property type="entry name" value="Nucleotide cyclase"/>
    <property type="match status" value="1"/>
</dbReference>
<feature type="transmembrane region" description="Helical" evidence="4">
    <location>
        <begin position="393"/>
        <end position="412"/>
    </location>
</feature>
<protein>
    <recommendedName>
        <fullName evidence="2">diguanylate cyclase</fullName>
        <ecNumber evidence="2">2.7.7.65</ecNumber>
    </recommendedName>
</protein>
<dbReference type="GO" id="GO:0005886">
    <property type="term" value="C:plasma membrane"/>
    <property type="evidence" value="ECO:0007669"/>
    <property type="project" value="TreeGrafter"/>
</dbReference>
<dbReference type="InterPro" id="IPR000160">
    <property type="entry name" value="GGDEF_dom"/>
</dbReference>
<feature type="domain" description="GGDEF" evidence="5">
    <location>
        <begin position="455"/>
        <end position="588"/>
    </location>
</feature>
<proteinExistence type="predicted"/>
<dbReference type="RefSeq" id="WP_052093952.1">
    <property type="nucleotide sequence ID" value="NZ_JQEC01000054.1"/>
</dbReference>
<dbReference type="InterPro" id="IPR029787">
    <property type="entry name" value="Nucleotide_cyclase"/>
</dbReference>
<evidence type="ECO:0000256" key="3">
    <source>
        <dbReference type="ARBA" id="ARBA00034247"/>
    </source>
</evidence>
<dbReference type="AlphaFoldDB" id="A0A099KJE2"/>
<organism evidence="6 7">
    <name type="scientific">Colwellia psychrerythraea</name>
    <name type="common">Vibrio psychroerythus</name>
    <dbReference type="NCBI Taxonomy" id="28229"/>
    <lineage>
        <taxon>Bacteria</taxon>
        <taxon>Pseudomonadati</taxon>
        <taxon>Pseudomonadota</taxon>
        <taxon>Gammaproteobacteria</taxon>
        <taxon>Alteromonadales</taxon>
        <taxon>Colwelliaceae</taxon>
        <taxon>Colwellia</taxon>
    </lineage>
</organism>
<dbReference type="Proteomes" id="UP000029868">
    <property type="component" value="Unassembled WGS sequence"/>
</dbReference>
<keyword evidence="4" id="KW-1133">Transmembrane helix</keyword>
<keyword evidence="4" id="KW-0812">Transmembrane</keyword>
<keyword evidence="4" id="KW-0472">Membrane</keyword>
<dbReference type="SMART" id="SM00267">
    <property type="entry name" value="GGDEF"/>
    <property type="match status" value="1"/>
</dbReference>
<dbReference type="GO" id="GO:1902201">
    <property type="term" value="P:negative regulation of bacterial-type flagellum-dependent cell motility"/>
    <property type="evidence" value="ECO:0007669"/>
    <property type="project" value="TreeGrafter"/>
</dbReference>
<dbReference type="InterPro" id="IPR043128">
    <property type="entry name" value="Rev_trsase/Diguanyl_cyclase"/>
</dbReference>
<evidence type="ECO:0000256" key="4">
    <source>
        <dbReference type="SAM" id="Phobius"/>
    </source>
</evidence>
<dbReference type="NCBIfam" id="TIGR00254">
    <property type="entry name" value="GGDEF"/>
    <property type="match status" value="1"/>
</dbReference>
<evidence type="ECO:0000256" key="2">
    <source>
        <dbReference type="ARBA" id="ARBA00012528"/>
    </source>
</evidence>
<comment type="cofactor">
    <cofactor evidence="1">
        <name>Mg(2+)</name>
        <dbReference type="ChEBI" id="CHEBI:18420"/>
    </cofactor>
</comment>
<comment type="catalytic activity">
    <reaction evidence="3">
        <text>2 GTP = 3',3'-c-di-GMP + 2 diphosphate</text>
        <dbReference type="Rhea" id="RHEA:24898"/>
        <dbReference type="ChEBI" id="CHEBI:33019"/>
        <dbReference type="ChEBI" id="CHEBI:37565"/>
        <dbReference type="ChEBI" id="CHEBI:58805"/>
        <dbReference type="EC" id="2.7.7.65"/>
    </reaction>
</comment>
<dbReference type="EMBL" id="JQEC01000054">
    <property type="protein sequence ID" value="KGJ89693.1"/>
    <property type="molecule type" value="Genomic_DNA"/>
</dbReference>